<comment type="caution">
    <text evidence="1">The sequence shown here is derived from an EMBL/GenBank/DDBJ whole genome shotgun (WGS) entry which is preliminary data.</text>
</comment>
<accession>A0ACB6ZGD5</accession>
<reference evidence="1" key="2">
    <citation type="journal article" date="2020" name="Nat. Commun.">
        <title>Large-scale genome sequencing of mycorrhizal fungi provides insights into the early evolution of symbiotic traits.</title>
        <authorList>
            <person name="Miyauchi S."/>
            <person name="Kiss E."/>
            <person name="Kuo A."/>
            <person name="Drula E."/>
            <person name="Kohler A."/>
            <person name="Sanchez-Garcia M."/>
            <person name="Morin E."/>
            <person name="Andreopoulos B."/>
            <person name="Barry K.W."/>
            <person name="Bonito G."/>
            <person name="Buee M."/>
            <person name="Carver A."/>
            <person name="Chen C."/>
            <person name="Cichocki N."/>
            <person name="Clum A."/>
            <person name="Culley D."/>
            <person name="Crous P.W."/>
            <person name="Fauchery L."/>
            <person name="Girlanda M."/>
            <person name="Hayes R.D."/>
            <person name="Keri Z."/>
            <person name="LaButti K."/>
            <person name="Lipzen A."/>
            <person name="Lombard V."/>
            <person name="Magnuson J."/>
            <person name="Maillard F."/>
            <person name="Murat C."/>
            <person name="Nolan M."/>
            <person name="Ohm R.A."/>
            <person name="Pangilinan J."/>
            <person name="Pereira M.F."/>
            <person name="Perotto S."/>
            <person name="Peter M."/>
            <person name="Pfister S."/>
            <person name="Riley R."/>
            <person name="Sitrit Y."/>
            <person name="Stielow J.B."/>
            <person name="Szollosi G."/>
            <person name="Zifcakova L."/>
            <person name="Stursova M."/>
            <person name="Spatafora J.W."/>
            <person name="Tedersoo L."/>
            <person name="Vaario L.M."/>
            <person name="Yamada A."/>
            <person name="Yan M."/>
            <person name="Wang P."/>
            <person name="Xu J."/>
            <person name="Bruns T."/>
            <person name="Baldrian P."/>
            <person name="Vilgalys R."/>
            <person name="Dunand C."/>
            <person name="Henrissat B."/>
            <person name="Grigoriev I.V."/>
            <person name="Hibbett D."/>
            <person name="Nagy L.G."/>
            <person name="Martin F.M."/>
        </authorList>
    </citation>
    <scope>NUCLEOTIDE SEQUENCE</scope>
    <source>
        <strain evidence="1">P2</strain>
    </source>
</reference>
<evidence type="ECO:0000313" key="2">
    <source>
        <dbReference type="Proteomes" id="UP000886501"/>
    </source>
</evidence>
<organism evidence="1 2">
    <name type="scientific">Thelephora ganbajun</name>
    <name type="common">Ganba fungus</name>
    <dbReference type="NCBI Taxonomy" id="370292"/>
    <lineage>
        <taxon>Eukaryota</taxon>
        <taxon>Fungi</taxon>
        <taxon>Dikarya</taxon>
        <taxon>Basidiomycota</taxon>
        <taxon>Agaricomycotina</taxon>
        <taxon>Agaricomycetes</taxon>
        <taxon>Thelephorales</taxon>
        <taxon>Thelephoraceae</taxon>
        <taxon>Thelephora</taxon>
    </lineage>
</organism>
<sequence>MFIPTPLKAALEDSISSGKFIDTKFWVFSQRNRETGRLEKPRAVFANSTVVRSIPYLSALLDEVSEGPLDADFPQATEAPLLRDYEYQSDSDLDSGTARDIPPIPSSTSEQDPTAERSKPSLSRLGRTVIIRDAAFVTFHAVLVYLCTKEIEFRTIGGIGARSGCSSRVPPPSARSVYRLADKYRIPDLRELALLEIRSDIKKCNIVEESFQQFVSWYPEIQELYMHRLAQVVCSSDSPGIAAAFDTKIQEYFAGKLPHAKDLVLGLFDLLASSRVSPHPSPSGSSHSTITPYSNFNHGSWSQLRDAIIGSLTTGVFLDSIFYMKDSTELRPLFFCSSVIPASIEKISVPMDALQDSLEQVTPRGTDKIAAQDVTSEKVPGDFRT</sequence>
<reference evidence="1" key="1">
    <citation type="submission" date="2019-10" db="EMBL/GenBank/DDBJ databases">
        <authorList>
            <consortium name="DOE Joint Genome Institute"/>
            <person name="Kuo A."/>
            <person name="Miyauchi S."/>
            <person name="Kiss E."/>
            <person name="Drula E."/>
            <person name="Kohler A."/>
            <person name="Sanchez-Garcia M."/>
            <person name="Andreopoulos B."/>
            <person name="Barry K.W."/>
            <person name="Bonito G."/>
            <person name="Buee M."/>
            <person name="Carver A."/>
            <person name="Chen C."/>
            <person name="Cichocki N."/>
            <person name="Clum A."/>
            <person name="Culley D."/>
            <person name="Crous P.W."/>
            <person name="Fauchery L."/>
            <person name="Girlanda M."/>
            <person name="Hayes R."/>
            <person name="Keri Z."/>
            <person name="Labutti K."/>
            <person name="Lipzen A."/>
            <person name="Lombard V."/>
            <person name="Magnuson J."/>
            <person name="Maillard F."/>
            <person name="Morin E."/>
            <person name="Murat C."/>
            <person name="Nolan M."/>
            <person name="Ohm R."/>
            <person name="Pangilinan J."/>
            <person name="Pereira M."/>
            <person name="Perotto S."/>
            <person name="Peter M."/>
            <person name="Riley R."/>
            <person name="Sitrit Y."/>
            <person name="Stielow B."/>
            <person name="Szollosi G."/>
            <person name="Zifcakova L."/>
            <person name="Stursova M."/>
            <person name="Spatafora J.W."/>
            <person name="Tedersoo L."/>
            <person name="Vaario L.-M."/>
            <person name="Yamada A."/>
            <person name="Yan M."/>
            <person name="Wang P."/>
            <person name="Xu J."/>
            <person name="Bruns T."/>
            <person name="Baldrian P."/>
            <person name="Vilgalys R."/>
            <person name="Henrissat B."/>
            <person name="Grigoriev I.V."/>
            <person name="Hibbett D."/>
            <person name="Nagy L.G."/>
            <person name="Martin F.M."/>
        </authorList>
    </citation>
    <scope>NUCLEOTIDE SEQUENCE</scope>
    <source>
        <strain evidence="1">P2</strain>
    </source>
</reference>
<dbReference type="EMBL" id="MU118011">
    <property type="protein sequence ID" value="KAF9648607.1"/>
    <property type="molecule type" value="Genomic_DNA"/>
</dbReference>
<name>A0ACB6ZGD5_THEGA</name>
<protein>
    <submittedName>
        <fullName evidence="1">Uncharacterized protein</fullName>
    </submittedName>
</protein>
<evidence type="ECO:0000313" key="1">
    <source>
        <dbReference type="EMBL" id="KAF9648607.1"/>
    </source>
</evidence>
<dbReference type="Proteomes" id="UP000886501">
    <property type="component" value="Unassembled WGS sequence"/>
</dbReference>
<keyword evidence="2" id="KW-1185">Reference proteome</keyword>
<proteinExistence type="predicted"/>
<gene>
    <name evidence="1" type="ORF">BDM02DRAFT_2235999</name>
</gene>